<gene>
    <name evidence="2" type="ORF">FHG12_06665</name>
</gene>
<sequence length="329" mass="36032">MKGIILAAALLTAATGTAFAQQQPQFSHYGFNGMYLNPAYAGIKGQAEISSFGRIQYLNYSASFDDGGSPKTIMLTGSMPVRALGGGIGFHVFRDQIAQLKITNAQVSYSKHFKIGEGRLGIGIQGILNYVGQGIYRPIDEGDPRVPRSGSDHKFDLGAGVWYESEKLYAGLSLNNLLRSNYRFNSDAGSTTAEFLNENHAYLTAGYNIEASSSVVVTPTVLMKMVLPGKFGDSNKFTFKNNSYEAGVRATLDDKYWAGVGYRYDESFTGLVGLSLFKDNAVRLGYAFDVIAFNQDARALSSHEIMISYRFPKPSLTTRPAIHTPRYSF</sequence>
<dbReference type="OrthoDB" id="978914at2"/>
<name>A0A5B7ZY48_9BACT</name>
<dbReference type="Pfam" id="PF11751">
    <property type="entry name" value="PorP_SprF"/>
    <property type="match status" value="1"/>
</dbReference>
<dbReference type="KEGG" id="hyj:FHG12_06665"/>
<organism evidence="2 3">
    <name type="scientific">Hymenobacter jejuensis</name>
    <dbReference type="NCBI Taxonomy" id="2502781"/>
    <lineage>
        <taxon>Bacteria</taxon>
        <taxon>Pseudomonadati</taxon>
        <taxon>Bacteroidota</taxon>
        <taxon>Cytophagia</taxon>
        <taxon>Cytophagales</taxon>
        <taxon>Hymenobacteraceae</taxon>
        <taxon>Hymenobacter</taxon>
    </lineage>
</organism>
<dbReference type="EMBL" id="CP040896">
    <property type="protein sequence ID" value="QDA59807.1"/>
    <property type="molecule type" value="Genomic_DNA"/>
</dbReference>
<keyword evidence="3" id="KW-1185">Reference proteome</keyword>
<dbReference type="AlphaFoldDB" id="A0A5B7ZY48"/>
<dbReference type="NCBIfam" id="TIGR03519">
    <property type="entry name" value="T9SS_PorP_fam"/>
    <property type="match status" value="1"/>
</dbReference>
<protein>
    <submittedName>
        <fullName evidence="2">Type IX secretion system membrane protein PorP/SprF</fullName>
    </submittedName>
</protein>
<reference evidence="2 3" key="1">
    <citation type="submission" date="2019-06" db="EMBL/GenBank/DDBJ databases">
        <authorList>
            <person name="Srinivasan S."/>
        </authorList>
    </citation>
    <scope>NUCLEOTIDE SEQUENCE [LARGE SCALE GENOMIC DNA]</scope>
    <source>
        <strain evidence="2 3">17J68-5</strain>
    </source>
</reference>
<feature type="chain" id="PRO_5022914706" evidence="1">
    <location>
        <begin position="21"/>
        <end position="329"/>
    </location>
</feature>
<dbReference type="InterPro" id="IPR019861">
    <property type="entry name" value="PorP/SprF_Bacteroidetes"/>
</dbReference>
<proteinExistence type="predicted"/>
<evidence type="ECO:0000313" key="2">
    <source>
        <dbReference type="EMBL" id="QDA59807.1"/>
    </source>
</evidence>
<feature type="signal peptide" evidence="1">
    <location>
        <begin position="1"/>
        <end position="20"/>
    </location>
</feature>
<accession>A0A5B7ZY48</accession>
<evidence type="ECO:0000256" key="1">
    <source>
        <dbReference type="SAM" id="SignalP"/>
    </source>
</evidence>
<dbReference type="RefSeq" id="WP_139514987.1">
    <property type="nucleotide sequence ID" value="NZ_CP040896.1"/>
</dbReference>
<evidence type="ECO:0000313" key="3">
    <source>
        <dbReference type="Proteomes" id="UP000305398"/>
    </source>
</evidence>
<keyword evidence="1" id="KW-0732">Signal</keyword>
<dbReference type="Proteomes" id="UP000305398">
    <property type="component" value="Chromosome"/>
</dbReference>